<keyword evidence="2" id="KW-1185">Reference proteome</keyword>
<protein>
    <submittedName>
        <fullName evidence="1">Uncharacterized protein</fullName>
    </submittedName>
</protein>
<dbReference type="RefSeq" id="WP_072284472.1">
    <property type="nucleotide sequence ID" value="NZ_CP015519.1"/>
</dbReference>
<dbReference type="OrthoDB" id="7199621at2"/>
<sequence length="304" mass="35125">MKTLMSAQAHEIFVQLAKSVQGPHEKAVSNIYSLIELESSRWIHTTANQVPEKYTEQVFEEKLSHLSKEERCSLKISLAALLALKTPKLVESENLPDSILAFYPAAFERMANGLKDMSENLPNQPKSPLVKYARFVFALTVPCGAEDFDLNDRIPLSSCILAVARERSVQSLFNYVRCRGKGVWLRSHTNTEYLDEFNEEGFDRYYLRIAELLIRRKHVRGLVSSSWFHDPQLLEISPRLSFLQTRPLERGAYLMRHRGSEKDLEFATRTSGTRRRLYEEGKYVPTMYSMIWGRKELISWAKSV</sequence>
<dbReference type="EMBL" id="CP015519">
    <property type="protein sequence ID" value="APG28444.1"/>
    <property type="molecule type" value="Genomic_DNA"/>
</dbReference>
<reference evidence="1 2" key="1">
    <citation type="journal article" date="2017" name="Genome Announc.">
        <title>Complete Genome Sequences of Two Acetylene-Fermenting Pelobacter acetylenicus Strains.</title>
        <authorList>
            <person name="Sutton J.M."/>
            <person name="Baesman S.M."/>
            <person name="Fierst J.L."/>
            <person name="Poret-Peterson A.T."/>
            <person name="Oremland R.S."/>
            <person name="Dunlap D.S."/>
            <person name="Akob D.M."/>
        </authorList>
    </citation>
    <scope>NUCLEOTIDE SEQUENCE [LARGE SCALE GENOMIC DNA]</scope>
    <source>
        <strain evidence="1 2">SFB93</strain>
    </source>
</reference>
<gene>
    <name evidence="1" type="ORF">A7E78_11650</name>
</gene>
<organism evidence="1 2">
    <name type="scientific">Syntrophotalea acetylenivorans</name>
    <dbReference type="NCBI Taxonomy" id="1842532"/>
    <lineage>
        <taxon>Bacteria</taxon>
        <taxon>Pseudomonadati</taxon>
        <taxon>Thermodesulfobacteriota</taxon>
        <taxon>Desulfuromonadia</taxon>
        <taxon>Desulfuromonadales</taxon>
        <taxon>Syntrophotaleaceae</taxon>
        <taxon>Syntrophotalea</taxon>
    </lineage>
</organism>
<dbReference type="Proteomes" id="UP000182517">
    <property type="component" value="Chromosome"/>
</dbReference>
<proteinExistence type="predicted"/>
<dbReference type="KEGG" id="pef:A7E78_11650"/>
<accession>A0A1L3GR91</accession>
<dbReference type="AlphaFoldDB" id="A0A1L3GR91"/>
<name>A0A1L3GR91_9BACT</name>
<evidence type="ECO:0000313" key="2">
    <source>
        <dbReference type="Proteomes" id="UP000182517"/>
    </source>
</evidence>
<evidence type="ECO:0000313" key="1">
    <source>
        <dbReference type="EMBL" id="APG28444.1"/>
    </source>
</evidence>